<dbReference type="EMBL" id="JANAKD010002243">
    <property type="protein sequence ID" value="KAJ3474204.1"/>
    <property type="molecule type" value="Genomic_DNA"/>
</dbReference>
<name>A0ACC1QEK7_9HYPO</name>
<protein>
    <submittedName>
        <fullName evidence="1">Uncharacterized protein</fullName>
    </submittedName>
</protein>
<evidence type="ECO:0000313" key="2">
    <source>
        <dbReference type="Proteomes" id="UP001148737"/>
    </source>
</evidence>
<evidence type="ECO:0000313" key="1">
    <source>
        <dbReference type="EMBL" id="KAJ3474204.1"/>
    </source>
</evidence>
<sequence length="252" mass="29131">MIGISLGSLHCPLDLQEKCYSGDLDQVDMYSYRAYPNEPRPNHYTATGRPISPPLGFEPVRRPDQFVSITALEYMGFTYEKACEIWDALPGRDRAYRLWGMSSSVESARMARQLQVSMLEVALDQIKQKRFIERGLCASGDKDAIVEYMSLWGIQRKTLDDLMERKCDEFRGSRLCASWITDIIEARWAELDRIWGASLREDVLLLKAVADKFPHDEGYQKSWRDLCEYALELRDEGHKYIFVEVPACLGYF</sequence>
<keyword evidence="2" id="KW-1185">Reference proteome</keyword>
<proteinExistence type="predicted"/>
<dbReference type="Proteomes" id="UP001148737">
    <property type="component" value="Unassembled WGS sequence"/>
</dbReference>
<reference evidence="1" key="1">
    <citation type="submission" date="2022-07" db="EMBL/GenBank/DDBJ databases">
        <title>Genome Sequence of Lecanicillium saksenae.</title>
        <authorList>
            <person name="Buettner E."/>
        </authorList>
    </citation>
    <scope>NUCLEOTIDE SEQUENCE</scope>
    <source>
        <strain evidence="1">VT-O1</strain>
    </source>
</reference>
<comment type="caution">
    <text evidence="1">The sequence shown here is derived from an EMBL/GenBank/DDBJ whole genome shotgun (WGS) entry which is preliminary data.</text>
</comment>
<gene>
    <name evidence="1" type="ORF">NLG97_g9946</name>
</gene>
<accession>A0ACC1QEK7</accession>
<organism evidence="1 2">
    <name type="scientific">Lecanicillium saksenae</name>
    <dbReference type="NCBI Taxonomy" id="468837"/>
    <lineage>
        <taxon>Eukaryota</taxon>
        <taxon>Fungi</taxon>
        <taxon>Dikarya</taxon>
        <taxon>Ascomycota</taxon>
        <taxon>Pezizomycotina</taxon>
        <taxon>Sordariomycetes</taxon>
        <taxon>Hypocreomycetidae</taxon>
        <taxon>Hypocreales</taxon>
        <taxon>Cordycipitaceae</taxon>
        <taxon>Lecanicillium</taxon>
    </lineage>
</organism>